<evidence type="ECO:0000313" key="3">
    <source>
        <dbReference type="Proteomes" id="UP000535890"/>
    </source>
</evidence>
<sequence length="643" mass="71237">MIQIRALHLFNFENAVRTVRFRLGRVNVITGASQRGKSAILDIIDFCTGSRSYNVAEGRIRDTVAVYALELQTPEGIVIAARPAPDEGRSSNTVMYLGFSDGINPPSPQLLRPNYELAGAREFLSRLAGIRDNETDPAGGARESFTANIRHAMFYTMQSQSEVANRDILFHSQGEERIPQAIRDTMPYFLGATDPDYVRKRNALRDAQRELRGLDRQRNESASIGASPRAASLLAEAARSGLIPSRQLEDERGTLEILADAARADVGDVDDAVGDGLSEAISGLRDEREALRQEAASLRSQNENLRQLLAAHGSFGTEAAEQGARLESLGLLRLERETPVAEITSCPVCASTLDEAIDGIGDLQDSLRSIQRDIQQVGQSVPRIQQLISANESELSDLNGQLRANTLALEQQTAAQADIEELSSRALQRAAVRGRINLYLESVSRDLEDVAIAARIRELQESIDLLEEALRSDETEVRLESALNRVSRTLSSVAQELNLEHSEFPARLDRRRLTVVVDMRQGPRTLAQIGSAANWLGYHIAVLISLHDFFLTENRPVPRFLVMDQPSQVYFPQGAQTNEVSLADEDSAALARFFRRIFDFVESASEGFQVILLEHADLADDWYQDAIVERWRGPGNALIPQDW</sequence>
<evidence type="ECO:0000256" key="1">
    <source>
        <dbReference type="SAM" id="Coils"/>
    </source>
</evidence>
<name>A0A7Y9DZ26_9PSEU</name>
<dbReference type="SUPFAM" id="SSF52540">
    <property type="entry name" value="P-loop containing nucleoside triphosphate hydrolases"/>
    <property type="match status" value="1"/>
</dbReference>
<protein>
    <submittedName>
        <fullName evidence="2">Molecular chaperone GrpE (Heat shock protein)</fullName>
    </submittedName>
</protein>
<keyword evidence="3" id="KW-1185">Reference proteome</keyword>
<proteinExistence type="predicted"/>
<dbReference type="Gene3D" id="3.40.50.300">
    <property type="entry name" value="P-loop containing nucleotide triphosphate hydrolases"/>
    <property type="match status" value="1"/>
</dbReference>
<keyword evidence="1" id="KW-0175">Coiled coil</keyword>
<organism evidence="2 3">
    <name type="scientific">Actinomycetospora corticicola</name>
    <dbReference type="NCBI Taxonomy" id="663602"/>
    <lineage>
        <taxon>Bacteria</taxon>
        <taxon>Bacillati</taxon>
        <taxon>Actinomycetota</taxon>
        <taxon>Actinomycetes</taxon>
        <taxon>Pseudonocardiales</taxon>
        <taxon>Pseudonocardiaceae</taxon>
        <taxon>Actinomycetospora</taxon>
    </lineage>
</organism>
<reference evidence="2 3" key="1">
    <citation type="submission" date="2020-07" db="EMBL/GenBank/DDBJ databases">
        <title>Sequencing the genomes of 1000 actinobacteria strains.</title>
        <authorList>
            <person name="Klenk H.-P."/>
        </authorList>
    </citation>
    <scope>NUCLEOTIDE SEQUENCE [LARGE SCALE GENOMIC DNA]</scope>
    <source>
        <strain evidence="2 3">DSM 45772</strain>
    </source>
</reference>
<dbReference type="Proteomes" id="UP000535890">
    <property type="component" value="Unassembled WGS sequence"/>
</dbReference>
<accession>A0A7Y9DZ26</accession>
<dbReference type="InterPro" id="IPR027417">
    <property type="entry name" value="P-loop_NTPase"/>
</dbReference>
<gene>
    <name evidence="2" type="ORF">BJ983_004142</name>
</gene>
<dbReference type="AlphaFoldDB" id="A0A7Y9DZ26"/>
<evidence type="ECO:0000313" key="2">
    <source>
        <dbReference type="EMBL" id="NYD38040.1"/>
    </source>
</evidence>
<dbReference type="EMBL" id="JACCBN010000001">
    <property type="protein sequence ID" value="NYD38040.1"/>
    <property type="molecule type" value="Genomic_DNA"/>
</dbReference>
<keyword evidence="2" id="KW-0346">Stress response</keyword>
<comment type="caution">
    <text evidence="2">The sequence shown here is derived from an EMBL/GenBank/DDBJ whole genome shotgun (WGS) entry which is preliminary data.</text>
</comment>
<feature type="coiled-coil region" evidence="1">
    <location>
        <begin position="274"/>
        <end position="308"/>
    </location>
</feature>
<dbReference type="RefSeq" id="WP_179795539.1">
    <property type="nucleotide sequence ID" value="NZ_BAABHP010000020.1"/>
</dbReference>
<dbReference type="InterPro" id="IPR022205">
    <property type="entry name" value="DUF3732"/>
</dbReference>
<dbReference type="Pfam" id="PF12532">
    <property type="entry name" value="DUF3732"/>
    <property type="match status" value="1"/>
</dbReference>